<dbReference type="Pfam" id="PF01096">
    <property type="entry name" value="Zn_ribbon_TFIIS"/>
    <property type="match status" value="1"/>
</dbReference>
<evidence type="ECO:0000259" key="12">
    <source>
        <dbReference type="PROSITE" id="PS51635"/>
    </source>
</evidence>
<proteinExistence type="inferred from homology"/>
<keyword evidence="6" id="KW-0804">Transcription</keyword>
<evidence type="ECO:0000256" key="7">
    <source>
        <dbReference type="ARBA" id="ARBA00031781"/>
    </source>
</evidence>
<dbReference type="SUPFAM" id="SSF57783">
    <property type="entry name" value="Zinc beta-ribbon"/>
    <property type="match status" value="1"/>
</dbReference>
<keyword evidence="2" id="KW-0479">Metal-binding</keyword>
<dbReference type="Pfam" id="PF01734">
    <property type="entry name" value="Patatin"/>
    <property type="match status" value="1"/>
</dbReference>
<evidence type="ECO:0000313" key="13">
    <source>
        <dbReference type="EMBL" id="KAK2573601.1"/>
    </source>
</evidence>
<dbReference type="GO" id="GO:0003676">
    <property type="term" value="F:nucleic acid binding"/>
    <property type="evidence" value="ECO:0007669"/>
    <property type="project" value="InterPro"/>
</dbReference>
<keyword evidence="10" id="KW-0442">Lipid degradation</keyword>
<organism evidence="13 14">
    <name type="scientific">Acropora cervicornis</name>
    <name type="common">Staghorn coral</name>
    <dbReference type="NCBI Taxonomy" id="6130"/>
    <lineage>
        <taxon>Eukaryota</taxon>
        <taxon>Metazoa</taxon>
        <taxon>Cnidaria</taxon>
        <taxon>Anthozoa</taxon>
        <taxon>Hexacorallia</taxon>
        <taxon>Scleractinia</taxon>
        <taxon>Astrocoeniina</taxon>
        <taxon>Acroporidae</taxon>
        <taxon>Acropora</taxon>
    </lineage>
</organism>
<dbReference type="GO" id="GO:0006351">
    <property type="term" value="P:DNA-templated transcription"/>
    <property type="evidence" value="ECO:0007669"/>
    <property type="project" value="InterPro"/>
</dbReference>
<dbReference type="GO" id="GO:0004806">
    <property type="term" value="F:triacylglycerol lipase activity"/>
    <property type="evidence" value="ECO:0007669"/>
    <property type="project" value="TreeGrafter"/>
</dbReference>
<comment type="function">
    <text evidence="8">Core component of RNA polymerase I (Pol I), a DNA-dependent RNA polymerase which synthesizes ribosomal RNA precursors using the four ribonucleoside triphosphates as substrates. Can mediate Pol I proofreading of the nascent RNA transcript. Anchors into the Pol I active site to monitor transcription fidelity and cleave mis-incorporated 5'-ribonucleotides.</text>
</comment>
<dbReference type="InterPro" id="IPR033562">
    <property type="entry name" value="PLPL"/>
</dbReference>
<dbReference type="InterPro" id="IPR001222">
    <property type="entry name" value="Znf_TFIIS"/>
</dbReference>
<dbReference type="SUPFAM" id="SSF52151">
    <property type="entry name" value="FabD/lysophospholipase-like"/>
    <property type="match status" value="1"/>
</dbReference>
<dbReference type="PROSITE" id="PS01030">
    <property type="entry name" value="RNA_POL_M_15KD"/>
    <property type="match status" value="1"/>
</dbReference>
<protein>
    <recommendedName>
        <fullName evidence="7">DNA-directed RNA polymerase I subunit H</fullName>
    </recommendedName>
</protein>
<comment type="caution">
    <text evidence="10">Lacks conserved residue(s) required for the propagation of feature annotation.</text>
</comment>
<gene>
    <name evidence="13" type="ORF">P5673_001272</name>
</gene>
<keyword evidence="10" id="KW-0378">Hydrolase</keyword>
<feature type="domain" description="TFIIS-type" evidence="11">
    <location>
        <begin position="76"/>
        <end position="125"/>
    </location>
</feature>
<evidence type="ECO:0000256" key="3">
    <source>
        <dbReference type="ARBA" id="ARBA00022771"/>
    </source>
</evidence>
<dbReference type="Gene3D" id="2.20.25.10">
    <property type="match status" value="1"/>
</dbReference>
<feature type="domain" description="PNPLA" evidence="12">
    <location>
        <begin position="130"/>
        <end position="299"/>
    </location>
</feature>
<dbReference type="GO" id="GO:0055088">
    <property type="term" value="P:lipid homeostasis"/>
    <property type="evidence" value="ECO:0007669"/>
    <property type="project" value="TreeGrafter"/>
</dbReference>
<dbReference type="Gene3D" id="3.40.1090.10">
    <property type="entry name" value="Cytosolic phospholipase A2 catalytic domain"/>
    <property type="match status" value="2"/>
</dbReference>
<sequence length="481" mass="54039">MASKVEAFECDPDFCPSCGSILPLPGLEEVVCCRLCSFKKDTSDYEGIEIHSRKVFNVAKGKTTITKTEESLGPMVDRKCYNCGHEGMTYTTRQTRSADEGQTRLGYLIEATLSPFVDLRSHRRKDPMNLSFAGCGFLAFYHLGVATCLSSHAPKFLKSVTAFAGASAGSLVATMLATSLPLNKCTDFVHELTEEARSHPLGPFNPQFDIVRSLQKGLELHLPSDSHKIASGRLYVSVTSLKERKNVIISEFESKEELIQVLLASCYIPFYAGLKFPQFKGQKWVDGGLSDNLPRLPFGRTIRVSPFSGKHNDICPQDASQGFTDVTYHNMNVYVNRENLQRELQIFLPPKREGIESLVQLGFYDALRFLQRENLCSYPMRAQSPWFDGGFSDNMPAPPKGSTVRVSPFSGEHEICPRDKSRALTLMRWGNWNVHVNRENLRRSLNILYPPATQLRDKMYDNGFNDALHYIKTSGINFNSI</sequence>
<dbReference type="InterPro" id="IPR002641">
    <property type="entry name" value="PNPLA_dom"/>
</dbReference>
<dbReference type="InterPro" id="IPR016035">
    <property type="entry name" value="Acyl_Trfase/lysoPLipase"/>
</dbReference>
<feature type="active site" description="Proton acceptor" evidence="10">
    <location>
        <position position="286"/>
    </location>
</feature>
<reference evidence="13" key="2">
    <citation type="journal article" date="2023" name="Science">
        <title>Genomic signatures of disease resistance in endangered staghorn corals.</title>
        <authorList>
            <person name="Vollmer S.V."/>
            <person name="Selwyn J.D."/>
            <person name="Despard B.A."/>
            <person name="Roesel C.L."/>
        </authorList>
    </citation>
    <scope>NUCLEOTIDE SEQUENCE</scope>
    <source>
        <strain evidence="13">K2</strain>
    </source>
</reference>
<keyword evidence="14" id="KW-1185">Reference proteome</keyword>
<dbReference type="EMBL" id="JARQWQ010000002">
    <property type="protein sequence ID" value="KAK2573601.1"/>
    <property type="molecule type" value="Genomic_DNA"/>
</dbReference>
<dbReference type="PANTHER" id="PTHR12406:SF7">
    <property type="entry name" value="PATATIN-LIKE PHOSPHOLIPASE DOMAIN-CONTAINING PROTEIN 4"/>
    <property type="match status" value="1"/>
</dbReference>
<dbReference type="CDD" id="cd10507">
    <property type="entry name" value="Zn-ribbon_RPA12"/>
    <property type="match status" value="1"/>
</dbReference>
<dbReference type="PROSITE" id="PS51635">
    <property type="entry name" value="PNPLA"/>
    <property type="match status" value="1"/>
</dbReference>
<comment type="similarity">
    <text evidence="1">Belongs to the archaeal RpoM/eukaryotic RPA12/RPB9/RPC11 RNA polymerase family.</text>
</comment>
<keyword evidence="4" id="KW-0862">Zinc</keyword>
<feature type="short sequence motif" description="DGA/G" evidence="10">
    <location>
        <begin position="286"/>
        <end position="288"/>
    </location>
</feature>
<evidence type="ECO:0000256" key="6">
    <source>
        <dbReference type="ARBA" id="ARBA00023163"/>
    </source>
</evidence>
<name>A0AAD9VGG7_ACRCE</name>
<dbReference type="GO" id="GO:0005811">
    <property type="term" value="C:lipid droplet"/>
    <property type="evidence" value="ECO:0007669"/>
    <property type="project" value="TreeGrafter"/>
</dbReference>
<dbReference type="AlphaFoldDB" id="A0AAD9VGG7"/>
<evidence type="ECO:0000256" key="2">
    <source>
        <dbReference type="ARBA" id="ARBA00022723"/>
    </source>
</evidence>
<evidence type="ECO:0000256" key="4">
    <source>
        <dbReference type="ARBA" id="ARBA00022833"/>
    </source>
</evidence>
<evidence type="ECO:0000256" key="5">
    <source>
        <dbReference type="ARBA" id="ARBA00023098"/>
    </source>
</evidence>
<keyword evidence="5 10" id="KW-0443">Lipid metabolism</keyword>
<feature type="active site" description="Nucleophile" evidence="10">
    <location>
        <position position="167"/>
    </location>
</feature>
<comment type="caution">
    <text evidence="13">The sequence shown here is derived from an EMBL/GenBank/DDBJ whole genome shotgun (WGS) entry which is preliminary data.</text>
</comment>
<dbReference type="GO" id="GO:0005737">
    <property type="term" value="C:cytoplasm"/>
    <property type="evidence" value="ECO:0007669"/>
    <property type="project" value="TreeGrafter"/>
</dbReference>
<evidence type="ECO:0000259" key="11">
    <source>
        <dbReference type="PROSITE" id="PS51133"/>
    </source>
</evidence>
<dbReference type="InterPro" id="IPR034004">
    <property type="entry name" value="Zn_ribbon_RPA12_C"/>
</dbReference>
<evidence type="ECO:0000256" key="8">
    <source>
        <dbReference type="ARBA" id="ARBA00044497"/>
    </source>
</evidence>
<evidence type="ECO:0000313" key="14">
    <source>
        <dbReference type="Proteomes" id="UP001249851"/>
    </source>
</evidence>
<dbReference type="PANTHER" id="PTHR12406">
    <property type="entry name" value="CALCIUM-INDEPENDENT PHOSPHOLIPASE A2 IPLA2 -RELATED"/>
    <property type="match status" value="1"/>
</dbReference>
<feature type="short sequence motif" description="GXSXG" evidence="10">
    <location>
        <begin position="165"/>
        <end position="169"/>
    </location>
</feature>
<dbReference type="InterPro" id="IPR019761">
    <property type="entry name" value="DNA-dir_RNA_pol-M_15_CS"/>
</dbReference>
<reference evidence="13" key="1">
    <citation type="journal article" date="2023" name="G3 (Bethesda)">
        <title>Whole genome assembly and annotation of the endangered Caribbean coral Acropora cervicornis.</title>
        <authorList>
            <person name="Selwyn J.D."/>
            <person name="Vollmer S.V."/>
        </authorList>
    </citation>
    <scope>NUCLEOTIDE SEQUENCE</scope>
    <source>
        <strain evidence="13">K2</strain>
    </source>
</reference>
<dbReference type="PROSITE" id="PS51133">
    <property type="entry name" value="ZF_TFIIS_2"/>
    <property type="match status" value="1"/>
</dbReference>
<evidence type="ECO:0000256" key="1">
    <source>
        <dbReference type="ARBA" id="ARBA00008925"/>
    </source>
</evidence>
<accession>A0AAD9VGG7</accession>
<evidence type="ECO:0000256" key="10">
    <source>
        <dbReference type="PROSITE-ProRule" id="PRU01161"/>
    </source>
</evidence>
<evidence type="ECO:0000256" key="9">
    <source>
        <dbReference type="PROSITE-ProRule" id="PRU00472"/>
    </source>
</evidence>
<dbReference type="Proteomes" id="UP001249851">
    <property type="component" value="Unassembled WGS sequence"/>
</dbReference>
<keyword evidence="3 9" id="KW-0863">Zinc-finger</keyword>
<dbReference type="GO" id="GO:0019433">
    <property type="term" value="P:triglyceride catabolic process"/>
    <property type="evidence" value="ECO:0007669"/>
    <property type="project" value="TreeGrafter"/>
</dbReference>
<dbReference type="GO" id="GO:0008270">
    <property type="term" value="F:zinc ion binding"/>
    <property type="evidence" value="ECO:0007669"/>
    <property type="project" value="UniProtKB-KW"/>
</dbReference>
<dbReference type="GO" id="GO:0016020">
    <property type="term" value="C:membrane"/>
    <property type="evidence" value="ECO:0007669"/>
    <property type="project" value="TreeGrafter"/>
</dbReference>